<feature type="chain" id="PRO_5002462324" description="DUF4440 domain-containing protein" evidence="1">
    <location>
        <begin position="25"/>
        <end position="153"/>
    </location>
</feature>
<comment type="caution">
    <text evidence="3">The sequence shown here is derived from an EMBL/GenBank/DDBJ whole genome shotgun (WGS) entry which is preliminary data.</text>
</comment>
<dbReference type="InterPro" id="IPR027843">
    <property type="entry name" value="DUF4440"/>
</dbReference>
<sequence>MRGLKLLCVLGLGLLGFLGAAAQAAEPDIPTTYRAFVAAQNSRDIDRIRPFLQNRPDFLWVSDGYSYWGTQAVLDRMARFQTAALWRAEPDMAQAKLVPLGADSAYLHLPLKLTFGSEAAPAHYNFLVSILWVRAEGSWKIAALLTTLAHATP</sequence>
<dbReference type="OrthoDB" id="8088581at2"/>
<organism evidence="3 4">
    <name type="scientific">Elstera litoralis</name>
    <dbReference type="NCBI Taxonomy" id="552518"/>
    <lineage>
        <taxon>Bacteria</taxon>
        <taxon>Pseudomonadati</taxon>
        <taxon>Pseudomonadota</taxon>
        <taxon>Alphaproteobacteria</taxon>
        <taxon>Rhodospirillales</taxon>
        <taxon>Rhodospirillaceae</taxon>
        <taxon>Elstera</taxon>
    </lineage>
</organism>
<evidence type="ECO:0000259" key="2">
    <source>
        <dbReference type="Pfam" id="PF14534"/>
    </source>
</evidence>
<feature type="signal peptide" evidence="1">
    <location>
        <begin position="1"/>
        <end position="24"/>
    </location>
</feature>
<accession>A0A0F3IQV8</accession>
<name>A0A0F3IQV8_9PROT</name>
<keyword evidence="4" id="KW-1185">Reference proteome</keyword>
<reference evidence="3 4" key="1">
    <citation type="submission" date="2015-03" db="EMBL/GenBank/DDBJ databases">
        <title>Draft genome sequence of Elstera litoralis.</title>
        <authorList>
            <person name="Rahalkar M.C."/>
            <person name="Dhakephalkar P.K."/>
            <person name="Pore S.D."/>
            <person name="Arora P."/>
            <person name="Kapse N.G."/>
            <person name="Pandit P.S."/>
        </authorList>
    </citation>
    <scope>NUCLEOTIDE SEQUENCE [LARGE SCALE GENOMIC DNA]</scope>
    <source>
        <strain evidence="3 4">Dia-1</strain>
    </source>
</reference>
<gene>
    <name evidence="3" type="ORF">VZ95_13515</name>
</gene>
<dbReference type="Gene3D" id="3.10.450.50">
    <property type="match status" value="1"/>
</dbReference>
<feature type="domain" description="DUF4440" evidence="2">
    <location>
        <begin position="33"/>
        <end position="141"/>
    </location>
</feature>
<keyword evidence="1" id="KW-0732">Signal</keyword>
<evidence type="ECO:0000256" key="1">
    <source>
        <dbReference type="SAM" id="SignalP"/>
    </source>
</evidence>
<dbReference type="EMBL" id="LAJY01000356">
    <property type="protein sequence ID" value="KJV09115.1"/>
    <property type="molecule type" value="Genomic_DNA"/>
</dbReference>
<dbReference type="RefSeq" id="WP_045776315.1">
    <property type="nucleotide sequence ID" value="NZ_LAJY01000356.1"/>
</dbReference>
<protein>
    <recommendedName>
        <fullName evidence="2">DUF4440 domain-containing protein</fullName>
    </recommendedName>
</protein>
<evidence type="ECO:0000313" key="3">
    <source>
        <dbReference type="EMBL" id="KJV09115.1"/>
    </source>
</evidence>
<dbReference type="Pfam" id="PF14534">
    <property type="entry name" value="DUF4440"/>
    <property type="match status" value="1"/>
</dbReference>
<dbReference type="Proteomes" id="UP000033774">
    <property type="component" value="Unassembled WGS sequence"/>
</dbReference>
<evidence type="ECO:0000313" key="4">
    <source>
        <dbReference type="Proteomes" id="UP000033774"/>
    </source>
</evidence>
<dbReference type="AlphaFoldDB" id="A0A0F3IQV8"/>
<dbReference type="SUPFAM" id="SSF54427">
    <property type="entry name" value="NTF2-like"/>
    <property type="match status" value="1"/>
</dbReference>
<proteinExistence type="predicted"/>
<dbReference type="InterPro" id="IPR032710">
    <property type="entry name" value="NTF2-like_dom_sf"/>
</dbReference>